<evidence type="ECO:0000259" key="7">
    <source>
        <dbReference type="PROSITE" id="PS50011"/>
    </source>
</evidence>
<feature type="region of interest" description="Disordered" evidence="6">
    <location>
        <begin position="146"/>
        <end position="171"/>
    </location>
</feature>
<evidence type="ECO:0000256" key="2">
    <source>
        <dbReference type="ARBA" id="ARBA00022679"/>
    </source>
</evidence>
<dbReference type="SMART" id="SM00220">
    <property type="entry name" value="S_TKc"/>
    <property type="match status" value="1"/>
</dbReference>
<evidence type="ECO:0000256" key="5">
    <source>
        <dbReference type="ARBA" id="ARBA00022840"/>
    </source>
</evidence>
<feature type="domain" description="Protein kinase" evidence="7">
    <location>
        <begin position="90"/>
        <end position="504"/>
    </location>
</feature>
<organism evidence="8">
    <name type="scientific">Chloropicon roscoffensis</name>
    <dbReference type="NCBI Taxonomy" id="1461544"/>
    <lineage>
        <taxon>Eukaryota</taxon>
        <taxon>Viridiplantae</taxon>
        <taxon>Chlorophyta</taxon>
        <taxon>Chloropicophyceae</taxon>
        <taxon>Chloropicales</taxon>
        <taxon>Chloropicaceae</taxon>
        <taxon>Chloropicon</taxon>
    </lineage>
</organism>
<evidence type="ECO:0000313" key="8">
    <source>
        <dbReference type="EMBL" id="CAE0187898.1"/>
    </source>
</evidence>
<dbReference type="PROSITE" id="PS50011">
    <property type="entry name" value="PROTEIN_KINASE_DOM"/>
    <property type="match status" value="1"/>
</dbReference>
<dbReference type="SUPFAM" id="SSF56112">
    <property type="entry name" value="Protein kinase-like (PK-like)"/>
    <property type="match status" value="1"/>
</dbReference>
<evidence type="ECO:0000256" key="1">
    <source>
        <dbReference type="ARBA" id="ARBA00022527"/>
    </source>
</evidence>
<dbReference type="InterPro" id="IPR011009">
    <property type="entry name" value="Kinase-like_dom_sf"/>
</dbReference>
<keyword evidence="4" id="KW-0418">Kinase</keyword>
<dbReference type="PANTHER" id="PTHR24345:SF91">
    <property type="entry name" value="SERINE_THREONINE-PROTEIN KINASE PLK4"/>
    <property type="match status" value="1"/>
</dbReference>
<protein>
    <recommendedName>
        <fullName evidence="7">Protein kinase domain-containing protein</fullName>
    </recommendedName>
</protein>
<sequence length="667" mass="74119">MEAGGRAMNGSSGGARKGARSGHGAHRTQNGNASSNAAASKKFSSKFSRSKLASSSSGYFESTWSNASGFAVGKGYGGRCKGKFGLGAHFIFRKVLGEGSEGQTWACEEVATRRLVAVKVIARHSDEPRLRKNSLRETLERNLYLKRRSGAEREGPRAEANDKKKKKKAKKFNPGRVAAEIIMQCALSHPNLVQLSSVYMSNTHLGLVMELVQGGELYGYVKEHPIPEEVLFPDRIQPQGGAKGSKLKSLSRAFASRGKGKAAVKGAGKTISSVYNLHKRPSDEKYRKHLDEERALYFFKQVLSGVSYCHRHHIAHRDLKLTNVLVDTAAKPPTLKICDFGLSKHWITPPEQNADDDDNKSVSESVVSDFEKQSDPYEAARLNAEEFVYARCRTRVGSPMYVAREIVSRDFCIDGYDGTAVDIWSMGIMLYYMLRGKFPFPDFNNKGSMEILKRIPSRVKTDLLRNDLSKSELSDDAIDLLHRMLRFDTSERIKLDEIYDHPWVQREQDHDKIEKLFSPLYQKRGGNAASMRQDSATAAFTGWIRGILEKLGGSRKCAEDRGPSSGHSTAIDDGHCKSSETNSSDMSSHANPEDLGPARAVLSQPSGKNFPTDCWLEVKEMVYRASRTVGGASERVEIWRPPFGPFRLTFSPGEADVMRRKEKAMTS</sequence>
<dbReference type="PANTHER" id="PTHR24345">
    <property type="entry name" value="SERINE/THREONINE-PROTEIN KINASE PLK"/>
    <property type="match status" value="1"/>
</dbReference>
<evidence type="ECO:0000256" key="3">
    <source>
        <dbReference type="ARBA" id="ARBA00022741"/>
    </source>
</evidence>
<feature type="region of interest" description="Disordered" evidence="6">
    <location>
        <begin position="555"/>
        <end position="604"/>
    </location>
</feature>
<gene>
    <name evidence="8" type="ORF">CROS1456_LOCUS965</name>
</gene>
<feature type="compositionally biased region" description="Basic residues" evidence="6">
    <location>
        <begin position="17"/>
        <end position="26"/>
    </location>
</feature>
<dbReference type="AlphaFoldDB" id="A0A7S3C812"/>
<dbReference type="Pfam" id="PF00069">
    <property type="entry name" value="Pkinase"/>
    <property type="match status" value="1"/>
</dbReference>
<dbReference type="PROSITE" id="PS00108">
    <property type="entry name" value="PROTEIN_KINASE_ST"/>
    <property type="match status" value="1"/>
</dbReference>
<keyword evidence="2" id="KW-0808">Transferase</keyword>
<keyword evidence="1" id="KW-0723">Serine/threonine-protein kinase</keyword>
<dbReference type="Gene3D" id="1.10.510.10">
    <property type="entry name" value="Transferase(Phosphotransferase) domain 1"/>
    <property type="match status" value="1"/>
</dbReference>
<dbReference type="GO" id="GO:0005634">
    <property type="term" value="C:nucleus"/>
    <property type="evidence" value="ECO:0007669"/>
    <property type="project" value="TreeGrafter"/>
</dbReference>
<dbReference type="InterPro" id="IPR000719">
    <property type="entry name" value="Prot_kinase_dom"/>
</dbReference>
<dbReference type="GO" id="GO:0004674">
    <property type="term" value="F:protein serine/threonine kinase activity"/>
    <property type="evidence" value="ECO:0007669"/>
    <property type="project" value="UniProtKB-KW"/>
</dbReference>
<name>A0A7S3C812_9CHLO</name>
<evidence type="ECO:0000256" key="4">
    <source>
        <dbReference type="ARBA" id="ARBA00022777"/>
    </source>
</evidence>
<proteinExistence type="predicted"/>
<feature type="compositionally biased region" description="Basic and acidic residues" evidence="6">
    <location>
        <begin position="149"/>
        <end position="162"/>
    </location>
</feature>
<keyword evidence="5" id="KW-0067">ATP-binding</keyword>
<evidence type="ECO:0000256" key="6">
    <source>
        <dbReference type="SAM" id="MobiDB-lite"/>
    </source>
</evidence>
<feature type="region of interest" description="Disordered" evidence="6">
    <location>
        <begin position="1"/>
        <end position="40"/>
    </location>
</feature>
<feature type="compositionally biased region" description="Polar residues" evidence="6">
    <location>
        <begin position="579"/>
        <end position="590"/>
    </location>
</feature>
<dbReference type="EMBL" id="HBHZ01001210">
    <property type="protein sequence ID" value="CAE0187898.1"/>
    <property type="molecule type" value="Transcribed_RNA"/>
</dbReference>
<accession>A0A7S3C812</accession>
<dbReference type="InterPro" id="IPR008271">
    <property type="entry name" value="Ser/Thr_kinase_AS"/>
</dbReference>
<dbReference type="GO" id="GO:0005524">
    <property type="term" value="F:ATP binding"/>
    <property type="evidence" value="ECO:0007669"/>
    <property type="project" value="UniProtKB-KW"/>
</dbReference>
<reference evidence="8" key="1">
    <citation type="submission" date="2021-01" db="EMBL/GenBank/DDBJ databases">
        <authorList>
            <person name="Corre E."/>
            <person name="Pelletier E."/>
            <person name="Niang G."/>
            <person name="Scheremetjew M."/>
            <person name="Finn R."/>
            <person name="Kale V."/>
            <person name="Holt S."/>
            <person name="Cochrane G."/>
            <person name="Meng A."/>
            <person name="Brown T."/>
            <person name="Cohen L."/>
        </authorList>
    </citation>
    <scope>NUCLEOTIDE SEQUENCE</scope>
    <source>
        <strain evidence="8">RCC1871</strain>
    </source>
</reference>
<dbReference type="Gene3D" id="3.30.200.20">
    <property type="entry name" value="Phosphorylase Kinase, domain 1"/>
    <property type="match status" value="1"/>
</dbReference>
<keyword evidence="3" id="KW-0547">Nucleotide-binding</keyword>